<keyword evidence="12" id="KW-1185">Reference proteome</keyword>
<proteinExistence type="predicted"/>
<keyword evidence="9" id="KW-0234">DNA repair</keyword>
<reference evidence="11 12" key="1">
    <citation type="submission" date="2019-11" db="EMBL/GenBank/DDBJ databases">
        <title>Acidiferrimicrobium australis gen. nov., sp. nov., an acidophilic and obligately heterotrophic, member of the Actinobacteria that catalyses dissimilatory oxido- reduction of iron isolated from metal-rich acidic water in Chile.</title>
        <authorList>
            <person name="Gonzalez D."/>
            <person name="Huber K."/>
            <person name="Hedrich S."/>
            <person name="Rojas-Villalobos C."/>
            <person name="Quatrini R."/>
            <person name="Dinamarca M.A."/>
            <person name="Schwarz A."/>
            <person name="Canales C."/>
            <person name="Nancucheo I."/>
        </authorList>
    </citation>
    <scope>NUCLEOTIDE SEQUENCE [LARGE SCALE GENOMIC DNA]</scope>
    <source>
        <strain evidence="11 12">USS-CCA1</strain>
    </source>
</reference>
<feature type="region of interest" description="Disordered" evidence="10">
    <location>
        <begin position="1"/>
        <end position="24"/>
    </location>
</feature>
<evidence type="ECO:0000256" key="4">
    <source>
        <dbReference type="ARBA" id="ARBA00022801"/>
    </source>
</evidence>
<evidence type="ECO:0000256" key="6">
    <source>
        <dbReference type="ARBA" id="ARBA00022839"/>
    </source>
</evidence>
<keyword evidence="7" id="KW-0067">ATP-binding</keyword>
<dbReference type="Gene3D" id="3.40.50.10930">
    <property type="match status" value="1"/>
</dbReference>
<evidence type="ECO:0000256" key="9">
    <source>
        <dbReference type="ARBA" id="ARBA00023204"/>
    </source>
</evidence>
<keyword evidence="5" id="KW-0347">Helicase</keyword>
<feature type="non-terminal residue" evidence="11">
    <location>
        <position position="344"/>
    </location>
</feature>
<keyword evidence="8" id="KW-0238">DNA-binding</keyword>
<name>A0ABW9QR13_9ACTN</name>
<dbReference type="Pfam" id="PF04257">
    <property type="entry name" value="Exonuc_V_gamma"/>
    <property type="match status" value="1"/>
</dbReference>
<evidence type="ECO:0000256" key="8">
    <source>
        <dbReference type="ARBA" id="ARBA00023125"/>
    </source>
</evidence>
<gene>
    <name evidence="11" type="ORF">GHK86_03815</name>
</gene>
<evidence type="ECO:0000256" key="7">
    <source>
        <dbReference type="ARBA" id="ARBA00022840"/>
    </source>
</evidence>
<keyword evidence="2" id="KW-0547">Nucleotide-binding</keyword>
<dbReference type="InterPro" id="IPR013986">
    <property type="entry name" value="DExx_box_DNA_helicase_dom_sf"/>
</dbReference>
<accession>A0ABW9QR13</accession>
<keyword evidence="4" id="KW-0378">Hydrolase</keyword>
<protein>
    <submittedName>
        <fullName evidence="11">Uncharacterized protein</fullName>
    </submittedName>
</protein>
<keyword evidence="1" id="KW-0540">Nuclease</keyword>
<sequence length="344" mass="37266">MPDPEQRPGGGEVAADDDPRLASPHGRQRRLQLPLPDDTHRAVVAQRAVTPRRLLSSGGGRAVLVVHRSERADRLVESLGDLLVVPPDDPFEPEVVAVPTRGVERWLTQRLSHRLGAADDGGVCANLRFPFPGALVGAATAAACGLDPDDDPWRPERAVWVLLDVLDERVEDPGLATLVAHLRATTPGDGGDAGHLRRFSALRHAADLFDHYAVHRPGLVRAWHDGEGEGWQPHLWRLLRARLGVPSPAERFDVAARRLAEDPQLVDLPGRLALFGLTRLPPSHLEILQALAAGRAVHLLLLHPSAALWDRVAPLAVGVAPGLARAEDPTARVPAHPLLRSWGR</sequence>
<keyword evidence="3" id="KW-0227">DNA damage</keyword>
<evidence type="ECO:0000256" key="2">
    <source>
        <dbReference type="ARBA" id="ARBA00022741"/>
    </source>
</evidence>
<evidence type="ECO:0000256" key="3">
    <source>
        <dbReference type="ARBA" id="ARBA00022763"/>
    </source>
</evidence>
<dbReference type="Gene3D" id="1.10.10.160">
    <property type="match status" value="1"/>
</dbReference>
<evidence type="ECO:0000313" key="11">
    <source>
        <dbReference type="EMBL" id="MST31854.1"/>
    </source>
</evidence>
<dbReference type="SUPFAM" id="SSF52540">
    <property type="entry name" value="P-loop containing nucleoside triphosphate hydrolases"/>
    <property type="match status" value="1"/>
</dbReference>
<evidence type="ECO:0000256" key="5">
    <source>
        <dbReference type="ARBA" id="ARBA00022806"/>
    </source>
</evidence>
<comment type="caution">
    <text evidence="11">The sequence shown here is derived from an EMBL/GenBank/DDBJ whole genome shotgun (WGS) entry which is preliminary data.</text>
</comment>
<dbReference type="PANTHER" id="PTHR30591">
    <property type="entry name" value="RECBCD ENZYME SUBUNIT RECC"/>
    <property type="match status" value="1"/>
</dbReference>
<keyword evidence="6" id="KW-0269">Exonuclease</keyword>
<evidence type="ECO:0000313" key="12">
    <source>
        <dbReference type="Proteomes" id="UP000437736"/>
    </source>
</evidence>
<organism evidence="11 12">
    <name type="scientific">Acidiferrimicrobium australe</name>
    <dbReference type="NCBI Taxonomy" id="2664430"/>
    <lineage>
        <taxon>Bacteria</taxon>
        <taxon>Bacillati</taxon>
        <taxon>Actinomycetota</taxon>
        <taxon>Acidimicrobiia</taxon>
        <taxon>Acidimicrobiales</taxon>
        <taxon>Acidimicrobiaceae</taxon>
        <taxon>Acidiferrimicrobium</taxon>
    </lineage>
</organism>
<evidence type="ECO:0000256" key="1">
    <source>
        <dbReference type="ARBA" id="ARBA00022722"/>
    </source>
</evidence>
<evidence type="ECO:0000256" key="10">
    <source>
        <dbReference type="SAM" id="MobiDB-lite"/>
    </source>
</evidence>
<dbReference type="InterPro" id="IPR027417">
    <property type="entry name" value="P-loop_NTPase"/>
</dbReference>
<dbReference type="EMBL" id="WJHE01000155">
    <property type="protein sequence ID" value="MST31854.1"/>
    <property type="molecule type" value="Genomic_DNA"/>
</dbReference>
<dbReference type="Proteomes" id="UP000437736">
    <property type="component" value="Unassembled WGS sequence"/>
</dbReference>
<dbReference type="PANTHER" id="PTHR30591:SF1">
    <property type="entry name" value="RECBCD ENZYME SUBUNIT RECC"/>
    <property type="match status" value="1"/>
</dbReference>